<sequence>MACSGVGSVLKLHPLCYLCGSQMGITNGGHDRDSSSAPLVPIRKRMNKFLEIIRRKSNLIQQDMVVGRPCCTNHSSMSTKVKIIIPWMADLAVNYSPFIEQNTKTGKNENLKEWWGRARPLGKQAHTWRDIVRTTILEELCMVILLCNNHCELRFPLLIQEFTCLT</sequence>
<evidence type="ECO:0000313" key="1">
    <source>
        <dbReference type="EMBL" id="MBA4650123.1"/>
    </source>
</evidence>
<accession>A0A7C9DW02</accession>
<dbReference type="AlphaFoldDB" id="A0A7C9DW02"/>
<organism evidence="1">
    <name type="scientific">Opuntia streptacantha</name>
    <name type="common">Prickly pear cactus</name>
    <name type="synonym">Opuntia cardona</name>
    <dbReference type="NCBI Taxonomy" id="393608"/>
    <lineage>
        <taxon>Eukaryota</taxon>
        <taxon>Viridiplantae</taxon>
        <taxon>Streptophyta</taxon>
        <taxon>Embryophyta</taxon>
        <taxon>Tracheophyta</taxon>
        <taxon>Spermatophyta</taxon>
        <taxon>Magnoliopsida</taxon>
        <taxon>eudicotyledons</taxon>
        <taxon>Gunneridae</taxon>
        <taxon>Pentapetalae</taxon>
        <taxon>Caryophyllales</taxon>
        <taxon>Cactineae</taxon>
        <taxon>Cactaceae</taxon>
        <taxon>Opuntioideae</taxon>
        <taxon>Opuntia</taxon>
    </lineage>
</organism>
<protein>
    <submittedName>
        <fullName evidence="1">Uncharacterized protein</fullName>
    </submittedName>
</protein>
<reference evidence="1" key="2">
    <citation type="submission" date="2020-07" db="EMBL/GenBank/DDBJ databases">
        <authorList>
            <person name="Vera ALvarez R."/>
            <person name="Arias-Moreno D.M."/>
            <person name="Jimenez-Jacinto V."/>
            <person name="Jimenez-Bremont J.F."/>
            <person name="Swaminathan K."/>
            <person name="Moose S.P."/>
            <person name="Guerrero-Gonzalez M.L."/>
            <person name="Marino-Ramirez L."/>
            <person name="Landsman D."/>
            <person name="Rodriguez-Kessler M."/>
            <person name="Delgado-Sanchez P."/>
        </authorList>
    </citation>
    <scope>NUCLEOTIDE SEQUENCE</scope>
    <source>
        <tissue evidence="1">Cladode</tissue>
    </source>
</reference>
<reference evidence="1" key="1">
    <citation type="journal article" date="2013" name="J. Plant Res.">
        <title>Effect of fungi and light on seed germination of three Opuntia species from semiarid lands of central Mexico.</title>
        <authorList>
            <person name="Delgado-Sanchez P."/>
            <person name="Jimenez-Bremont J.F."/>
            <person name="Guerrero-Gonzalez Mde L."/>
            <person name="Flores J."/>
        </authorList>
    </citation>
    <scope>NUCLEOTIDE SEQUENCE</scope>
    <source>
        <tissue evidence="1">Cladode</tissue>
    </source>
</reference>
<proteinExistence type="predicted"/>
<name>A0A7C9DW02_OPUST</name>
<dbReference type="EMBL" id="GISG01163707">
    <property type="protein sequence ID" value="MBA4650123.1"/>
    <property type="molecule type" value="Transcribed_RNA"/>
</dbReference>